<evidence type="ECO:0000256" key="1">
    <source>
        <dbReference type="ARBA" id="ARBA00009792"/>
    </source>
</evidence>
<dbReference type="GO" id="GO:0004559">
    <property type="term" value="F:alpha-mannosidase activity"/>
    <property type="evidence" value="ECO:0007669"/>
    <property type="project" value="InterPro"/>
</dbReference>
<dbReference type="InterPro" id="IPR011682">
    <property type="entry name" value="Glyco_hydro_38_C"/>
</dbReference>
<dbReference type="SUPFAM" id="SSF74650">
    <property type="entry name" value="Galactose mutarotase-like"/>
    <property type="match status" value="1"/>
</dbReference>
<dbReference type="GO" id="GO:0030246">
    <property type="term" value="F:carbohydrate binding"/>
    <property type="evidence" value="ECO:0007669"/>
    <property type="project" value="InterPro"/>
</dbReference>
<dbReference type="Gene3D" id="1.20.1270.50">
    <property type="entry name" value="Glycoside hydrolase family 38, central domain"/>
    <property type="match status" value="1"/>
</dbReference>
<dbReference type="GO" id="GO:0006013">
    <property type="term" value="P:mannose metabolic process"/>
    <property type="evidence" value="ECO:0007669"/>
    <property type="project" value="InterPro"/>
</dbReference>
<protein>
    <submittedName>
        <fullName evidence="6">Alpha-mannosidase</fullName>
    </submittedName>
</protein>
<comment type="similarity">
    <text evidence="1">Belongs to the glycosyl hydrolase 38 family.</text>
</comment>
<reference evidence="6" key="1">
    <citation type="submission" date="2020-01" db="EMBL/GenBank/DDBJ databases">
        <authorList>
            <person name="Chen W.-M."/>
        </authorList>
    </citation>
    <scope>NUCLEOTIDE SEQUENCE</scope>
    <source>
        <strain evidence="6">CYK-10</strain>
    </source>
</reference>
<dbReference type="GO" id="GO:0009313">
    <property type="term" value="P:oligosaccharide catabolic process"/>
    <property type="evidence" value="ECO:0007669"/>
    <property type="project" value="TreeGrafter"/>
</dbReference>
<dbReference type="Pfam" id="PF09261">
    <property type="entry name" value="Alpha-mann_mid"/>
    <property type="match status" value="1"/>
</dbReference>
<keyword evidence="2" id="KW-0479">Metal-binding</keyword>
<dbReference type="Gene3D" id="3.20.110.10">
    <property type="entry name" value="Glycoside hydrolase 38, N terminal domain"/>
    <property type="match status" value="1"/>
</dbReference>
<dbReference type="InterPro" id="IPR015341">
    <property type="entry name" value="Glyco_hydro_38_cen"/>
</dbReference>
<evidence type="ECO:0000259" key="5">
    <source>
        <dbReference type="SMART" id="SM00872"/>
    </source>
</evidence>
<keyword evidence="3" id="KW-0378">Hydrolase</keyword>
<dbReference type="InterPro" id="IPR011330">
    <property type="entry name" value="Glyco_hydro/deAcase_b/a-brl"/>
</dbReference>
<dbReference type="GO" id="GO:0046872">
    <property type="term" value="F:metal ion binding"/>
    <property type="evidence" value="ECO:0007669"/>
    <property type="project" value="UniProtKB-KW"/>
</dbReference>
<dbReference type="EMBL" id="JAABNR010000003">
    <property type="protein sequence ID" value="NBZ86885.1"/>
    <property type="molecule type" value="Genomic_DNA"/>
</dbReference>
<feature type="domain" description="Glycoside hydrolase family 38 central" evidence="5">
    <location>
        <begin position="533"/>
        <end position="609"/>
    </location>
</feature>
<dbReference type="PANTHER" id="PTHR46017:SF1">
    <property type="entry name" value="ALPHA-MANNOSIDASE 2C1"/>
    <property type="match status" value="1"/>
</dbReference>
<dbReference type="InterPro" id="IPR037094">
    <property type="entry name" value="Glyco_hydro_38_cen_sf"/>
</dbReference>
<dbReference type="InterPro" id="IPR011013">
    <property type="entry name" value="Gal_mutarotase_sf_dom"/>
</dbReference>
<dbReference type="Proteomes" id="UP001193501">
    <property type="component" value="Unassembled WGS sequence"/>
</dbReference>
<dbReference type="PANTHER" id="PTHR46017">
    <property type="entry name" value="ALPHA-MANNOSIDASE 2C1"/>
    <property type="match status" value="1"/>
</dbReference>
<dbReference type="InterPro" id="IPR027291">
    <property type="entry name" value="Glyco_hydro_38_N_sf"/>
</dbReference>
<evidence type="ECO:0000313" key="6">
    <source>
        <dbReference type="EMBL" id="NBZ86885.1"/>
    </source>
</evidence>
<name>A0AAE5BRR4_9RHOB</name>
<organism evidence="6 7">
    <name type="scientific">Stagnihabitans tardus</name>
    <dbReference type="NCBI Taxonomy" id="2699202"/>
    <lineage>
        <taxon>Bacteria</taxon>
        <taxon>Pseudomonadati</taxon>
        <taxon>Pseudomonadota</taxon>
        <taxon>Alphaproteobacteria</taxon>
        <taxon>Rhodobacterales</taxon>
        <taxon>Paracoccaceae</taxon>
        <taxon>Stagnihabitans</taxon>
    </lineage>
</organism>
<keyword evidence="4" id="KW-0326">Glycosidase</keyword>
<sequence length="1028" mass="114109">MKLPLEMRIRRMNKRLTELEQWVARESLPLADWTLDGAPVAMGTRWQDQGQPRRFAHPSVEIPAHWPLHETRLQLWLGGEGLLRIGDQSHGLNPPHQSFPLPSRRFAIEADCVARLEQGVPARDAALTRAEVVWQEEDLQDYILLLQQVVEFTRTLGGHEVEGWGVPNWFPRRPHPDHSDPHPACDPVMSLAEASFHLLDWPTETQAYLRRIQHTAESREIWRLPDLSGPLTPLPETARASVLRARDHLREGLRALQTRFPQQGELALTGHAHIDLAWLWPMDETRRKAQRTFHTVTQLAKRFPEFRFNHSTAQLYDFVAQDDPQLLETIKTLVAGGQWEPIGNMWVEPDTNMPCGESLIRQVLYGAAHFARVFGTTSTVAWLPDTFGFSPALPQILAQAGLTSVFTIKTNWSERHKLPHDLFHWQGLDGSQVLMHTFENPANGYNAEIGPRAVLSTWKDYIDRDLVGESLLCYGHGDGGGGPTEEQVLKIRQLADFPVVPRLRHVNVSDWFGSLPPRMIRTPATWVGEIYLEYHRGTLTTQGRTKYLHRRAERALVTAEILGSLVALRGGALPAPLTAQWHVLLRNEFHDILPGSSIAEVYATAEAELAQVVAQGCATQALALDALAARHKGPHPGVVVVNPDLQARPMRLVLDQPVAGSQATAEGHLLASPEVLPGLSVTARTQTAAPGPLTVSASHLENAFIRAEIGADGTITSLVDKRTGREALAGRGNQVWAYVDKPRYFDAWDIEEDYTENGQELLAESIAVSETGPHRASVTVTRRFGASTLVQHYRLWANAARLDIRTEVDWHDRRILLKSRTPLAIHAQEALFECALGVISRPTHRNTPRDSARFEVAAHRFALVQERGFGVALLNDGKYGHHVLGNEIGLSLLRSPVYPDLFADEGRQAFTYALLPFSGDWEDQVLPEAQDLNQPLIARGAGVSPGQWQGLSLLGRVALSALKVAEAGESLILRVYEPAGGRVALRPRLAEGWQVEGGATLLEAPAAAVETLSPFQLASLRLRPSQAS</sequence>
<dbReference type="SUPFAM" id="SSF88713">
    <property type="entry name" value="Glycoside hydrolase/deacetylase"/>
    <property type="match status" value="1"/>
</dbReference>
<comment type="caution">
    <text evidence="6">The sequence shown here is derived from an EMBL/GenBank/DDBJ whole genome shotgun (WGS) entry which is preliminary data.</text>
</comment>
<evidence type="ECO:0000256" key="3">
    <source>
        <dbReference type="ARBA" id="ARBA00022801"/>
    </source>
</evidence>
<dbReference type="AlphaFoldDB" id="A0AAE5BRR4"/>
<evidence type="ECO:0000256" key="2">
    <source>
        <dbReference type="ARBA" id="ARBA00022723"/>
    </source>
</evidence>
<dbReference type="InterPro" id="IPR028995">
    <property type="entry name" value="Glyco_hydro_57/38_cen_sf"/>
</dbReference>
<dbReference type="Pfam" id="PF07748">
    <property type="entry name" value="Glyco_hydro_38C"/>
    <property type="match status" value="1"/>
</dbReference>
<dbReference type="InterPro" id="IPR000602">
    <property type="entry name" value="Glyco_hydro_38_N"/>
</dbReference>
<dbReference type="SUPFAM" id="SSF88688">
    <property type="entry name" value="Families 57/38 glycoside transferase middle domain"/>
    <property type="match status" value="1"/>
</dbReference>
<dbReference type="Gene3D" id="2.70.98.30">
    <property type="entry name" value="Golgi alpha-mannosidase II, domain 4"/>
    <property type="match status" value="1"/>
</dbReference>
<evidence type="ECO:0000256" key="4">
    <source>
        <dbReference type="ARBA" id="ARBA00023295"/>
    </source>
</evidence>
<dbReference type="SMART" id="SM00872">
    <property type="entry name" value="Alpha-mann_mid"/>
    <property type="match status" value="1"/>
</dbReference>
<dbReference type="Pfam" id="PF01074">
    <property type="entry name" value="Glyco_hydro_38N"/>
    <property type="match status" value="1"/>
</dbReference>
<dbReference type="CDD" id="cd10789">
    <property type="entry name" value="GH38N_AMII_ER_cytosolic"/>
    <property type="match status" value="1"/>
</dbReference>
<proteinExistence type="inferred from homology"/>
<keyword evidence="7" id="KW-1185">Reference proteome</keyword>
<evidence type="ECO:0000313" key="7">
    <source>
        <dbReference type="Proteomes" id="UP001193501"/>
    </source>
</evidence>
<gene>
    <name evidence="6" type="ORF">GV832_04765</name>
</gene>
<accession>A0AAE5BRR4</accession>